<evidence type="ECO:0000256" key="2">
    <source>
        <dbReference type="SAM" id="Phobius"/>
    </source>
</evidence>
<evidence type="ECO:0000256" key="1">
    <source>
        <dbReference type="SAM" id="MobiDB-lite"/>
    </source>
</evidence>
<dbReference type="InterPro" id="IPR036526">
    <property type="entry name" value="C-N_Hydrolase_sf"/>
</dbReference>
<comment type="caution">
    <text evidence="3">The sequence shown here is derived from an EMBL/GenBank/DDBJ whole genome shotgun (WGS) entry which is preliminary data.</text>
</comment>
<dbReference type="Gene3D" id="3.60.110.10">
    <property type="entry name" value="Carbon-nitrogen hydrolase"/>
    <property type="match status" value="1"/>
</dbReference>
<organism evidence="3 4">
    <name type="scientific">Rotaria sordida</name>
    <dbReference type="NCBI Taxonomy" id="392033"/>
    <lineage>
        <taxon>Eukaryota</taxon>
        <taxon>Metazoa</taxon>
        <taxon>Spiralia</taxon>
        <taxon>Gnathifera</taxon>
        <taxon>Rotifera</taxon>
        <taxon>Eurotatoria</taxon>
        <taxon>Bdelloidea</taxon>
        <taxon>Philodinida</taxon>
        <taxon>Philodinidae</taxon>
        <taxon>Rotaria</taxon>
    </lineage>
</organism>
<name>A0A815G5I9_9BILA</name>
<dbReference type="Proteomes" id="UP000663882">
    <property type="component" value="Unassembled WGS sequence"/>
</dbReference>
<reference evidence="3" key="1">
    <citation type="submission" date="2021-02" db="EMBL/GenBank/DDBJ databases">
        <authorList>
            <person name="Nowell W R."/>
        </authorList>
    </citation>
    <scope>NUCLEOTIDE SEQUENCE</scope>
</reference>
<feature type="compositionally biased region" description="Low complexity" evidence="1">
    <location>
        <begin position="212"/>
        <end position="225"/>
    </location>
</feature>
<sequence>MPSHPTITKKKSVLKQRFRNQSVTIPVSYFHYLVRDCYGRKGRPKMVSVGTTTEDLNNFVVSAGEVVCEPQSEIIIQKTPPPPPINYSDHCVIIEELETGHFDSQTGSPILEGLVTPTLDASFYMTTCWSPSDAVDPVHGTAALDLQEDFSIFSTQEKVSSLNDVENLNFNCAVHIDKLEQSKVEEVVHKPKIIVRISNPKALIQKKVPETIPKGPKTIPKGPETFPKGPEIIQNGPETVKEEKKQRNYLYSISQIYSLLQQQFNQEQVMNTRLLNSDLIINDHDDIVGRYSKIDLFYVQPDYLVIRESDFTQPDSSITNPIGAPAGRIPLGIVFYLINILFYSIISIVVIGYGKKRFSKAI</sequence>
<keyword evidence="2" id="KW-0472">Membrane</keyword>
<evidence type="ECO:0000313" key="4">
    <source>
        <dbReference type="Proteomes" id="UP000663882"/>
    </source>
</evidence>
<dbReference type="AlphaFoldDB" id="A0A815G5I9"/>
<protein>
    <submittedName>
        <fullName evidence="3">Uncharacterized protein</fullName>
    </submittedName>
</protein>
<accession>A0A815G5I9</accession>
<feature type="transmembrane region" description="Helical" evidence="2">
    <location>
        <begin position="333"/>
        <end position="354"/>
    </location>
</feature>
<gene>
    <name evidence="3" type="ORF">RFH988_LOCUS31456</name>
</gene>
<proteinExistence type="predicted"/>
<feature type="region of interest" description="Disordered" evidence="1">
    <location>
        <begin position="212"/>
        <end position="233"/>
    </location>
</feature>
<dbReference type="EMBL" id="CAJNOO010003388">
    <property type="protein sequence ID" value="CAF1334723.1"/>
    <property type="molecule type" value="Genomic_DNA"/>
</dbReference>
<evidence type="ECO:0000313" key="3">
    <source>
        <dbReference type="EMBL" id="CAF1334723.1"/>
    </source>
</evidence>
<keyword evidence="2" id="KW-1133">Transmembrane helix</keyword>
<keyword evidence="2" id="KW-0812">Transmembrane</keyword>